<proteinExistence type="predicted"/>
<dbReference type="EMBL" id="LUEZ02000005">
    <property type="protein sequence ID" value="RDB30289.1"/>
    <property type="molecule type" value="Genomic_DNA"/>
</dbReference>
<reference evidence="1" key="1">
    <citation type="submission" date="2018-04" db="EMBL/GenBank/DDBJ databases">
        <title>Whole genome sequencing of Hypsizygus marmoreus.</title>
        <authorList>
            <person name="Choi I.-G."/>
            <person name="Min B."/>
            <person name="Kim J.-G."/>
            <person name="Kim S."/>
            <person name="Oh Y.-L."/>
            <person name="Kong W.-S."/>
            <person name="Park H."/>
            <person name="Jeong J."/>
            <person name="Song E.-S."/>
        </authorList>
    </citation>
    <scope>NUCLEOTIDE SEQUENCE [LARGE SCALE GENOMIC DNA]</scope>
    <source>
        <strain evidence="1">51987-8</strain>
    </source>
</reference>
<protein>
    <submittedName>
        <fullName evidence="1">Uncharacterized protein</fullName>
    </submittedName>
</protein>
<name>A0A369K6Q7_HYPMA</name>
<accession>A0A369K6Q7</accession>
<dbReference type="AlphaFoldDB" id="A0A369K6Q7"/>
<evidence type="ECO:0000313" key="2">
    <source>
        <dbReference type="Proteomes" id="UP000076154"/>
    </source>
</evidence>
<evidence type="ECO:0000313" key="1">
    <source>
        <dbReference type="EMBL" id="RDB30289.1"/>
    </source>
</evidence>
<gene>
    <name evidence="1" type="ORF">Hypma_007280</name>
</gene>
<sequence>MYQIGPTRGSCYSLLHSTLQQSQASRSSCLQCHPAKYIYRRRYFDSSCSKPTLVHTPRASSGPILVFLSNRGTFARILRLCSQPVLSRSPIMHAYELYTLRMRHYKDPTPQFRPRLPKVFGFSDFKRR</sequence>
<organism evidence="1 2">
    <name type="scientific">Hypsizygus marmoreus</name>
    <name type="common">White beech mushroom</name>
    <name type="synonym">Agaricus marmoreus</name>
    <dbReference type="NCBI Taxonomy" id="39966"/>
    <lineage>
        <taxon>Eukaryota</taxon>
        <taxon>Fungi</taxon>
        <taxon>Dikarya</taxon>
        <taxon>Basidiomycota</taxon>
        <taxon>Agaricomycotina</taxon>
        <taxon>Agaricomycetes</taxon>
        <taxon>Agaricomycetidae</taxon>
        <taxon>Agaricales</taxon>
        <taxon>Tricholomatineae</taxon>
        <taxon>Lyophyllaceae</taxon>
        <taxon>Hypsizygus</taxon>
    </lineage>
</organism>
<dbReference type="Proteomes" id="UP000076154">
    <property type="component" value="Unassembled WGS sequence"/>
</dbReference>
<keyword evidence="2" id="KW-1185">Reference proteome</keyword>
<dbReference type="InParanoid" id="A0A369K6Q7"/>
<comment type="caution">
    <text evidence="1">The sequence shown here is derived from an EMBL/GenBank/DDBJ whole genome shotgun (WGS) entry which is preliminary data.</text>
</comment>